<dbReference type="Gene3D" id="2.130.10.10">
    <property type="entry name" value="YVTN repeat-like/Quinoprotein amine dehydrogenase"/>
    <property type="match status" value="1"/>
</dbReference>
<dbReference type="SUPFAM" id="SSF110296">
    <property type="entry name" value="Oligoxyloglucan reducing end-specific cellobiohydrolase"/>
    <property type="match status" value="1"/>
</dbReference>
<evidence type="ECO:0000313" key="1">
    <source>
        <dbReference type="EMBL" id="MFC4108895.1"/>
    </source>
</evidence>
<dbReference type="RefSeq" id="WP_377549708.1">
    <property type="nucleotide sequence ID" value="NZ_JBHSBN010000019.1"/>
</dbReference>
<dbReference type="InterPro" id="IPR015943">
    <property type="entry name" value="WD40/YVTN_repeat-like_dom_sf"/>
</dbReference>
<keyword evidence="2" id="KW-1185">Reference proteome</keyword>
<dbReference type="InterPro" id="IPR002860">
    <property type="entry name" value="BNR_rpt"/>
</dbReference>
<sequence>MDGIFRILSTADGGRSWSVLPSTGMPAALAGEFAFAASGTCLVTADHGPDRAWFATGGGASTRVFRTDDRGRTWKVTSTPIPSGPAAGIFSLAFRDQRHGVAVGGDYENPTAAPDGAATSRDGGRTWTVAARVPGEYRSGAAWVPRRGDTVLAVGPTGSDVSRDGGRTWHRFDPVSYDAVDCAADGACYASGEQGHLAVLRRR</sequence>
<dbReference type="CDD" id="cd15482">
    <property type="entry name" value="Sialidase_non-viral"/>
    <property type="match status" value="1"/>
</dbReference>
<name>A0ABV8KRX2_9ACTN</name>
<dbReference type="EMBL" id="JBHSBN010000019">
    <property type="protein sequence ID" value="MFC4108895.1"/>
    <property type="molecule type" value="Genomic_DNA"/>
</dbReference>
<protein>
    <submittedName>
        <fullName evidence="1">WD40/YVTN/BNR-like repeat-containing protein</fullName>
    </submittedName>
</protein>
<accession>A0ABV8KRX2</accession>
<dbReference type="Proteomes" id="UP001595868">
    <property type="component" value="Unassembled WGS sequence"/>
</dbReference>
<proteinExistence type="predicted"/>
<gene>
    <name evidence="1" type="ORF">ACFOX0_23565</name>
</gene>
<organism evidence="1 2">
    <name type="scientific">Micromonospora zhanjiangensis</name>
    <dbReference type="NCBI Taxonomy" id="1522057"/>
    <lineage>
        <taxon>Bacteria</taxon>
        <taxon>Bacillati</taxon>
        <taxon>Actinomycetota</taxon>
        <taxon>Actinomycetes</taxon>
        <taxon>Micromonosporales</taxon>
        <taxon>Micromonosporaceae</taxon>
        <taxon>Micromonospora</taxon>
    </lineage>
</organism>
<reference evidence="2" key="1">
    <citation type="journal article" date="2019" name="Int. J. Syst. Evol. Microbiol.">
        <title>The Global Catalogue of Microorganisms (GCM) 10K type strain sequencing project: providing services to taxonomists for standard genome sequencing and annotation.</title>
        <authorList>
            <consortium name="The Broad Institute Genomics Platform"/>
            <consortium name="The Broad Institute Genome Sequencing Center for Infectious Disease"/>
            <person name="Wu L."/>
            <person name="Ma J."/>
        </authorList>
    </citation>
    <scope>NUCLEOTIDE SEQUENCE [LARGE SCALE GENOMIC DNA]</scope>
    <source>
        <strain evidence="2">2902at01</strain>
    </source>
</reference>
<evidence type="ECO:0000313" key="2">
    <source>
        <dbReference type="Proteomes" id="UP001595868"/>
    </source>
</evidence>
<dbReference type="Pfam" id="PF02012">
    <property type="entry name" value="BNR"/>
    <property type="match status" value="1"/>
</dbReference>
<dbReference type="PANTHER" id="PTHR47199">
    <property type="entry name" value="PHOTOSYSTEM II STABILITY/ASSEMBLY FACTOR HCF136, CHLOROPLASTIC"/>
    <property type="match status" value="1"/>
</dbReference>
<comment type="caution">
    <text evidence="1">The sequence shown here is derived from an EMBL/GenBank/DDBJ whole genome shotgun (WGS) entry which is preliminary data.</text>
</comment>
<dbReference type="PANTHER" id="PTHR47199:SF2">
    <property type="entry name" value="PHOTOSYSTEM II STABILITY_ASSEMBLY FACTOR HCF136, CHLOROPLASTIC"/>
    <property type="match status" value="1"/>
</dbReference>